<evidence type="ECO:0000256" key="3">
    <source>
        <dbReference type="ARBA" id="ARBA00022833"/>
    </source>
</evidence>
<feature type="domain" description="Glucose dehydrogenase C-terminal" evidence="6">
    <location>
        <begin position="146"/>
        <end position="347"/>
    </location>
</feature>
<dbReference type="Pfam" id="PF16912">
    <property type="entry name" value="Glu_dehyd_C"/>
    <property type="match status" value="1"/>
</dbReference>
<protein>
    <submittedName>
        <fullName evidence="7">Theronine dehydrogenase</fullName>
    </submittedName>
</protein>
<feature type="domain" description="Alcohol dehydrogenase-like N-terminal" evidence="5">
    <location>
        <begin position="25"/>
        <end position="140"/>
    </location>
</feature>
<sequence>MKALTVVPGHPDQVRVEDMPDPVPGPGDLLVEGRLLGICGTDNDIVEGDGYGWPPSGRERLVIGHESLGRVLAAPPDSGFAENDLVVGIVRRPDPVPCVPCAHDEADFCRNGKYTERGIKERDGFGAQRWVSEAKYTVKLDPALGDHGVLLEPATVIAKAWEQTDRFFTRSSWRPEVALVTGAGPIGLFAALLAVQRGLEVHVADIKDSAAKRALVTDLGATFHVGDVGDIGTVPDVVIECTGHGPLLFQLTELVAPNAVICLTGISSGKGKTPVGADEINKELVLENTVVFGSVNAARRNFEQAADALAKADPDWLDRLITRRVPMDAFTDGLHKHPEDIKVAVDLWA</sequence>
<evidence type="ECO:0000256" key="2">
    <source>
        <dbReference type="ARBA" id="ARBA00022723"/>
    </source>
</evidence>
<dbReference type="AlphaFoldDB" id="A0A4R5BN57"/>
<dbReference type="RefSeq" id="WP_131894261.1">
    <property type="nucleotide sequence ID" value="NZ_SMKU01000077.1"/>
</dbReference>
<gene>
    <name evidence="7" type="ORF">E1298_16895</name>
</gene>
<evidence type="ECO:0000256" key="1">
    <source>
        <dbReference type="ARBA" id="ARBA00001947"/>
    </source>
</evidence>
<dbReference type="PANTHER" id="PTHR43189">
    <property type="entry name" value="ZINC-TYPE ALCOHOL DEHYDROGENASE-LIKE PROTEIN C1198.01-RELATED"/>
    <property type="match status" value="1"/>
</dbReference>
<evidence type="ECO:0000259" key="6">
    <source>
        <dbReference type="Pfam" id="PF16912"/>
    </source>
</evidence>
<dbReference type="Proteomes" id="UP000294513">
    <property type="component" value="Unassembled WGS sequence"/>
</dbReference>
<keyword evidence="2" id="KW-0479">Metal-binding</keyword>
<evidence type="ECO:0000313" key="8">
    <source>
        <dbReference type="Proteomes" id="UP000294513"/>
    </source>
</evidence>
<accession>A0A4R5BN57</accession>
<dbReference type="OrthoDB" id="9797931at2"/>
<dbReference type="InterPro" id="IPR036291">
    <property type="entry name" value="NAD(P)-bd_dom_sf"/>
</dbReference>
<dbReference type="InterPro" id="IPR031640">
    <property type="entry name" value="Glu_dehyd_C"/>
</dbReference>
<comment type="caution">
    <text evidence="7">The sequence shown here is derived from an EMBL/GenBank/DDBJ whole genome shotgun (WGS) entry which is preliminary data.</text>
</comment>
<dbReference type="GO" id="GO:0016491">
    <property type="term" value="F:oxidoreductase activity"/>
    <property type="evidence" value="ECO:0007669"/>
    <property type="project" value="UniProtKB-KW"/>
</dbReference>
<keyword evidence="8" id="KW-1185">Reference proteome</keyword>
<dbReference type="SUPFAM" id="SSF50129">
    <property type="entry name" value="GroES-like"/>
    <property type="match status" value="1"/>
</dbReference>
<proteinExistence type="predicted"/>
<evidence type="ECO:0000259" key="5">
    <source>
        <dbReference type="Pfam" id="PF08240"/>
    </source>
</evidence>
<name>A0A4R5BN57_9ACTN</name>
<dbReference type="Gene3D" id="3.90.180.10">
    <property type="entry name" value="Medium-chain alcohol dehydrogenases, catalytic domain"/>
    <property type="match status" value="1"/>
</dbReference>
<dbReference type="Pfam" id="PF08240">
    <property type="entry name" value="ADH_N"/>
    <property type="match status" value="1"/>
</dbReference>
<dbReference type="SUPFAM" id="SSF51735">
    <property type="entry name" value="NAD(P)-binding Rossmann-fold domains"/>
    <property type="match status" value="1"/>
</dbReference>
<organism evidence="7 8">
    <name type="scientific">Actinomadura rubrisoli</name>
    <dbReference type="NCBI Taxonomy" id="2530368"/>
    <lineage>
        <taxon>Bacteria</taxon>
        <taxon>Bacillati</taxon>
        <taxon>Actinomycetota</taxon>
        <taxon>Actinomycetes</taxon>
        <taxon>Streptosporangiales</taxon>
        <taxon>Thermomonosporaceae</taxon>
        <taxon>Actinomadura</taxon>
    </lineage>
</organism>
<dbReference type="PANTHER" id="PTHR43189:SF2">
    <property type="entry name" value="GLUCOSE 1-DEHYDROGENASE"/>
    <property type="match status" value="1"/>
</dbReference>
<comment type="cofactor">
    <cofactor evidence="1">
        <name>Zn(2+)</name>
        <dbReference type="ChEBI" id="CHEBI:29105"/>
    </cofactor>
</comment>
<dbReference type="EMBL" id="SMKU01000077">
    <property type="protein sequence ID" value="TDD86806.1"/>
    <property type="molecule type" value="Genomic_DNA"/>
</dbReference>
<dbReference type="InterPro" id="IPR011032">
    <property type="entry name" value="GroES-like_sf"/>
</dbReference>
<evidence type="ECO:0000313" key="7">
    <source>
        <dbReference type="EMBL" id="TDD86806.1"/>
    </source>
</evidence>
<dbReference type="InterPro" id="IPR013154">
    <property type="entry name" value="ADH-like_N"/>
</dbReference>
<evidence type="ECO:0000256" key="4">
    <source>
        <dbReference type="ARBA" id="ARBA00023002"/>
    </source>
</evidence>
<reference evidence="7 8" key="1">
    <citation type="submission" date="2019-03" db="EMBL/GenBank/DDBJ databases">
        <title>Draft genome sequences of novel Actinobacteria.</title>
        <authorList>
            <person name="Sahin N."/>
            <person name="Ay H."/>
            <person name="Saygin H."/>
        </authorList>
    </citation>
    <scope>NUCLEOTIDE SEQUENCE [LARGE SCALE GENOMIC DNA]</scope>
    <source>
        <strain evidence="7 8">H3C3</strain>
    </source>
</reference>
<dbReference type="GO" id="GO:0046872">
    <property type="term" value="F:metal ion binding"/>
    <property type="evidence" value="ECO:0007669"/>
    <property type="project" value="UniProtKB-KW"/>
</dbReference>
<dbReference type="Gene3D" id="3.40.50.720">
    <property type="entry name" value="NAD(P)-binding Rossmann-like Domain"/>
    <property type="match status" value="1"/>
</dbReference>
<keyword evidence="3" id="KW-0862">Zinc</keyword>
<dbReference type="CDD" id="cd08230">
    <property type="entry name" value="glucose_DH"/>
    <property type="match status" value="1"/>
</dbReference>
<keyword evidence="4" id="KW-0560">Oxidoreductase</keyword>